<evidence type="ECO:0000313" key="3">
    <source>
        <dbReference type="Proteomes" id="UP000518752"/>
    </source>
</evidence>
<name>A0A8H5FX36_9AGAR</name>
<keyword evidence="1" id="KW-1133">Transmembrane helix</keyword>
<keyword evidence="1" id="KW-0472">Membrane</keyword>
<sequence length="237" mass="27001">MYTLLPSSPDAEHPDKGQALRKLMADVLIIVACISAIATSALSIFLALRLNRAESENPCPQATALEDVRVNNDDPRRALLEDHREYYSSEGFIYPDDRHVIISPQKSTIIQFINEDFGIKNCSLDISLPMHNSTDLNIHSGTNIDIWMLDNSQELGRHFQWVQAPKRQYLFAALKLHLEDETFSIPFRCSSQSFSTFELTCSEIEPEGKCYVEFWQRKDTGSPNGVYMTQREGIRVN</sequence>
<evidence type="ECO:0000256" key="1">
    <source>
        <dbReference type="SAM" id="Phobius"/>
    </source>
</evidence>
<accession>A0A8H5FX36</accession>
<reference evidence="2 3" key="1">
    <citation type="journal article" date="2020" name="ISME J.">
        <title>Uncovering the hidden diversity of litter-decomposition mechanisms in mushroom-forming fungi.</title>
        <authorList>
            <person name="Floudas D."/>
            <person name="Bentzer J."/>
            <person name="Ahren D."/>
            <person name="Johansson T."/>
            <person name="Persson P."/>
            <person name="Tunlid A."/>
        </authorList>
    </citation>
    <scope>NUCLEOTIDE SEQUENCE [LARGE SCALE GENOMIC DNA]</scope>
    <source>
        <strain evidence="2 3">CBS 406.79</strain>
    </source>
</reference>
<comment type="caution">
    <text evidence="2">The sequence shown here is derived from an EMBL/GenBank/DDBJ whole genome shotgun (WGS) entry which is preliminary data.</text>
</comment>
<gene>
    <name evidence="2" type="ORF">D9757_013279</name>
</gene>
<dbReference type="Proteomes" id="UP000518752">
    <property type="component" value="Unassembled WGS sequence"/>
</dbReference>
<protein>
    <recommendedName>
        <fullName evidence="4">Ubiquitin 3 binding protein But2 C-terminal domain-containing protein</fullName>
    </recommendedName>
</protein>
<keyword evidence="3" id="KW-1185">Reference proteome</keyword>
<dbReference type="OrthoDB" id="3350619at2759"/>
<proteinExistence type="predicted"/>
<organism evidence="2 3">
    <name type="scientific">Collybiopsis confluens</name>
    <dbReference type="NCBI Taxonomy" id="2823264"/>
    <lineage>
        <taxon>Eukaryota</taxon>
        <taxon>Fungi</taxon>
        <taxon>Dikarya</taxon>
        <taxon>Basidiomycota</taxon>
        <taxon>Agaricomycotina</taxon>
        <taxon>Agaricomycetes</taxon>
        <taxon>Agaricomycetidae</taxon>
        <taxon>Agaricales</taxon>
        <taxon>Marasmiineae</taxon>
        <taxon>Omphalotaceae</taxon>
        <taxon>Collybiopsis</taxon>
    </lineage>
</organism>
<dbReference type="EMBL" id="JAACJN010000279">
    <property type="protein sequence ID" value="KAF5352124.1"/>
    <property type="molecule type" value="Genomic_DNA"/>
</dbReference>
<evidence type="ECO:0000313" key="2">
    <source>
        <dbReference type="EMBL" id="KAF5352124.1"/>
    </source>
</evidence>
<keyword evidence="1" id="KW-0812">Transmembrane</keyword>
<feature type="transmembrane region" description="Helical" evidence="1">
    <location>
        <begin position="27"/>
        <end position="48"/>
    </location>
</feature>
<evidence type="ECO:0008006" key="4">
    <source>
        <dbReference type="Google" id="ProtNLM"/>
    </source>
</evidence>
<dbReference type="AlphaFoldDB" id="A0A8H5FX36"/>